<evidence type="ECO:0000256" key="1">
    <source>
        <dbReference type="ARBA" id="ARBA00004651"/>
    </source>
</evidence>
<evidence type="ECO:0000256" key="4">
    <source>
        <dbReference type="ARBA" id="ARBA00022692"/>
    </source>
</evidence>
<name>A0A9C6XQL6_FRAOC</name>
<reference evidence="14" key="1">
    <citation type="submission" date="2025-08" db="UniProtKB">
        <authorList>
            <consortium name="RefSeq"/>
        </authorList>
    </citation>
    <scope>IDENTIFICATION</scope>
    <source>
        <tissue evidence="14">Whole organism</tissue>
    </source>
</reference>
<proteinExistence type="inferred from homology"/>
<dbReference type="GeneID" id="127750310"/>
<dbReference type="GO" id="GO:0005886">
    <property type="term" value="C:plasma membrane"/>
    <property type="evidence" value="ECO:0007669"/>
    <property type="project" value="UniProtKB-SubCell"/>
</dbReference>
<dbReference type="KEGG" id="foc:127750310"/>
<evidence type="ECO:0000256" key="5">
    <source>
        <dbReference type="ARBA" id="ARBA00022989"/>
    </source>
</evidence>
<evidence type="ECO:0000256" key="9">
    <source>
        <dbReference type="ARBA" id="ARBA00023224"/>
    </source>
</evidence>
<dbReference type="Pfam" id="PF00001">
    <property type="entry name" value="7tm_1"/>
    <property type="match status" value="1"/>
</dbReference>
<evidence type="ECO:0000256" key="11">
    <source>
        <dbReference type="SAM" id="Phobius"/>
    </source>
</evidence>
<organism evidence="13 14">
    <name type="scientific">Frankliniella occidentalis</name>
    <name type="common">Western flower thrips</name>
    <name type="synonym">Euthrips occidentalis</name>
    <dbReference type="NCBI Taxonomy" id="133901"/>
    <lineage>
        <taxon>Eukaryota</taxon>
        <taxon>Metazoa</taxon>
        <taxon>Ecdysozoa</taxon>
        <taxon>Arthropoda</taxon>
        <taxon>Hexapoda</taxon>
        <taxon>Insecta</taxon>
        <taxon>Pterygota</taxon>
        <taxon>Neoptera</taxon>
        <taxon>Paraneoptera</taxon>
        <taxon>Thysanoptera</taxon>
        <taxon>Terebrantia</taxon>
        <taxon>Thripoidea</taxon>
        <taxon>Thripidae</taxon>
        <taxon>Frankliniella</taxon>
    </lineage>
</organism>
<sequence length="316" mass="33403">MSPGDMRDVHRRHQRRLSPLSPPASDPRCCRPAAPRPPRGPGPGPGHGHGHPAAEATASRQRARPTRTAVERKARAARATSVVFVNPMEREMNDTGLDPFANLTSSLGLDREDLEGLEADGGALGQVGVAEQLLIAWRHIIGGPNATVDVGLGLLHVSLNASTPANLPGNLSANLTGNASATQLLGLGGYMELGNASTWTEHEELVHLVQMVSVAVLLGLVILTTVIGNVFVIAAILLERHLQNVANYLILSLAVADLLVACLVMPLGAVYEVSQQWTLGPELCDMWTSSDVLCCTASILHLVAIALDSPDDLKKA</sequence>
<comment type="similarity">
    <text evidence="2">Belongs to the G-protein coupled receptor 1 family.</text>
</comment>
<dbReference type="RefSeq" id="XP_052127589.1">
    <property type="nucleotide sequence ID" value="XM_052271629.1"/>
</dbReference>
<keyword evidence="3" id="KW-1003">Cell membrane</keyword>
<feature type="domain" description="G-protein coupled receptors family 1 profile" evidence="12">
    <location>
        <begin position="228"/>
        <end position="316"/>
    </location>
</feature>
<feature type="compositionally biased region" description="Pro residues" evidence="10">
    <location>
        <begin position="34"/>
        <end position="44"/>
    </location>
</feature>
<dbReference type="PANTHER" id="PTHR24248:SF200">
    <property type="entry name" value="5-HYDROXYTRYPTAMINE RECEPTOR 1B-LIKE ISOFORM X1"/>
    <property type="match status" value="1"/>
</dbReference>
<dbReference type="GO" id="GO:0004930">
    <property type="term" value="F:G protein-coupled receptor activity"/>
    <property type="evidence" value="ECO:0007669"/>
    <property type="project" value="UniProtKB-KW"/>
</dbReference>
<evidence type="ECO:0000256" key="7">
    <source>
        <dbReference type="ARBA" id="ARBA00023136"/>
    </source>
</evidence>
<dbReference type="GO" id="GO:0043410">
    <property type="term" value="P:positive regulation of MAPK cascade"/>
    <property type="evidence" value="ECO:0007669"/>
    <property type="project" value="TreeGrafter"/>
</dbReference>
<evidence type="ECO:0000313" key="14">
    <source>
        <dbReference type="RefSeq" id="XP_052127589.1"/>
    </source>
</evidence>
<gene>
    <name evidence="14" type="primary">LOC127750310</name>
</gene>
<comment type="subcellular location">
    <subcellularLocation>
        <location evidence="1">Cell membrane</location>
        <topology evidence="1">Multi-pass membrane protein</topology>
    </subcellularLocation>
</comment>
<evidence type="ECO:0000259" key="12">
    <source>
        <dbReference type="PROSITE" id="PS50262"/>
    </source>
</evidence>
<dbReference type="Proteomes" id="UP000504606">
    <property type="component" value="Unplaced"/>
</dbReference>
<dbReference type="OrthoDB" id="10034726at2759"/>
<evidence type="ECO:0000256" key="2">
    <source>
        <dbReference type="ARBA" id="ARBA00010663"/>
    </source>
</evidence>
<protein>
    <submittedName>
        <fullName evidence="14">5-hydroxytryptamine receptor-like</fullName>
    </submittedName>
</protein>
<feature type="transmembrane region" description="Helical" evidence="11">
    <location>
        <begin position="245"/>
        <end position="267"/>
    </location>
</feature>
<evidence type="ECO:0000313" key="13">
    <source>
        <dbReference type="Proteomes" id="UP000504606"/>
    </source>
</evidence>
<dbReference type="PANTHER" id="PTHR24248">
    <property type="entry name" value="ADRENERGIC RECEPTOR-RELATED G-PROTEIN COUPLED RECEPTOR"/>
    <property type="match status" value="1"/>
</dbReference>
<feature type="region of interest" description="Disordered" evidence="10">
    <location>
        <begin position="1"/>
        <end position="78"/>
    </location>
</feature>
<dbReference type="GO" id="GO:0071880">
    <property type="term" value="P:adenylate cyclase-activating adrenergic receptor signaling pathway"/>
    <property type="evidence" value="ECO:0007669"/>
    <property type="project" value="TreeGrafter"/>
</dbReference>
<keyword evidence="4 11" id="KW-0812">Transmembrane</keyword>
<dbReference type="AlphaFoldDB" id="A0A9C6XQL6"/>
<keyword evidence="9" id="KW-0807">Transducer</keyword>
<evidence type="ECO:0000256" key="8">
    <source>
        <dbReference type="ARBA" id="ARBA00023170"/>
    </source>
</evidence>
<dbReference type="SUPFAM" id="SSF81321">
    <property type="entry name" value="Family A G protein-coupled receptor-like"/>
    <property type="match status" value="1"/>
</dbReference>
<evidence type="ECO:0000256" key="3">
    <source>
        <dbReference type="ARBA" id="ARBA00022475"/>
    </source>
</evidence>
<dbReference type="PRINTS" id="PR00237">
    <property type="entry name" value="GPCRRHODOPSN"/>
</dbReference>
<feature type="transmembrane region" description="Helical" evidence="11">
    <location>
        <begin position="214"/>
        <end position="238"/>
    </location>
</feature>
<keyword evidence="13" id="KW-1185">Reference proteome</keyword>
<dbReference type="Gene3D" id="1.20.1070.10">
    <property type="entry name" value="Rhodopsin 7-helix transmembrane proteins"/>
    <property type="match status" value="1"/>
</dbReference>
<keyword evidence="7 11" id="KW-0472">Membrane</keyword>
<evidence type="ECO:0000256" key="6">
    <source>
        <dbReference type="ARBA" id="ARBA00023040"/>
    </source>
</evidence>
<accession>A0A9C6XQL6</accession>
<dbReference type="PROSITE" id="PS50262">
    <property type="entry name" value="G_PROTEIN_RECEP_F1_2"/>
    <property type="match status" value="1"/>
</dbReference>
<dbReference type="InterPro" id="IPR017452">
    <property type="entry name" value="GPCR_Rhodpsn_7TM"/>
</dbReference>
<keyword evidence="5 11" id="KW-1133">Transmembrane helix</keyword>
<keyword evidence="6" id="KW-0297">G-protein coupled receptor</keyword>
<dbReference type="InterPro" id="IPR000276">
    <property type="entry name" value="GPCR_Rhodpsn"/>
</dbReference>
<evidence type="ECO:0000256" key="10">
    <source>
        <dbReference type="SAM" id="MobiDB-lite"/>
    </source>
</evidence>
<keyword evidence="8" id="KW-0675">Receptor</keyword>